<evidence type="ECO:0000256" key="1">
    <source>
        <dbReference type="SAM" id="MobiDB-lite"/>
    </source>
</evidence>
<feature type="non-terminal residue" evidence="2">
    <location>
        <position position="81"/>
    </location>
</feature>
<gene>
    <name evidence="2" type="ORF">Tci_900809</name>
</gene>
<feature type="compositionally biased region" description="Low complexity" evidence="1">
    <location>
        <begin position="67"/>
        <end position="81"/>
    </location>
</feature>
<sequence length="81" mass="8756">MRRIRKGFLGVETPLFKGMLAAKEIAKEGIAEEQVQADDTIAAAVQEPVAEDVSNEAIPSQPSHDIPSTSQVQFSPPQQPQ</sequence>
<evidence type="ECO:0000313" key="2">
    <source>
        <dbReference type="EMBL" id="GFD28840.1"/>
    </source>
</evidence>
<protein>
    <submittedName>
        <fullName evidence="2">Uncharacterized protein</fullName>
    </submittedName>
</protein>
<organism evidence="2">
    <name type="scientific">Tanacetum cinerariifolium</name>
    <name type="common">Dalmatian daisy</name>
    <name type="synonym">Chrysanthemum cinerariifolium</name>
    <dbReference type="NCBI Taxonomy" id="118510"/>
    <lineage>
        <taxon>Eukaryota</taxon>
        <taxon>Viridiplantae</taxon>
        <taxon>Streptophyta</taxon>
        <taxon>Embryophyta</taxon>
        <taxon>Tracheophyta</taxon>
        <taxon>Spermatophyta</taxon>
        <taxon>Magnoliopsida</taxon>
        <taxon>eudicotyledons</taxon>
        <taxon>Gunneridae</taxon>
        <taxon>Pentapetalae</taxon>
        <taxon>asterids</taxon>
        <taxon>campanulids</taxon>
        <taxon>Asterales</taxon>
        <taxon>Asteraceae</taxon>
        <taxon>Asteroideae</taxon>
        <taxon>Anthemideae</taxon>
        <taxon>Anthemidinae</taxon>
        <taxon>Tanacetum</taxon>
    </lineage>
</organism>
<proteinExistence type="predicted"/>
<reference evidence="2" key="1">
    <citation type="journal article" date="2019" name="Sci. Rep.">
        <title>Draft genome of Tanacetum cinerariifolium, the natural source of mosquito coil.</title>
        <authorList>
            <person name="Yamashiro T."/>
            <person name="Shiraishi A."/>
            <person name="Satake H."/>
            <person name="Nakayama K."/>
        </authorList>
    </citation>
    <scope>NUCLEOTIDE SEQUENCE</scope>
</reference>
<feature type="region of interest" description="Disordered" evidence="1">
    <location>
        <begin position="49"/>
        <end position="81"/>
    </location>
</feature>
<dbReference type="EMBL" id="BKCJ011389138">
    <property type="protein sequence ID" value="GFD28840.1"/>
    <property type="molecule type" value="Genomic_DNA"/>
</dbReference>
<accession>A0A699V299</accession>
<name>A0A699V299_TANCI</name>
<comment type="caution">
    <text evidence="2">The sequence shown here is derived from an EMBL/GenBank/DDBJ whole genome shotgun (WGS) entry which is preliminary data.</text>
</comment>
<dbReference type="AlphaFoldDB" id="A0A699V299"/>